<protein>
    <recommendedName>
        <fullName evidence="5">EF-hand domain-containing protein</fullName>
    </recommendedName>
</protein>
<dbReference type="GO" id="GO:0140662">
    <property type="term" value="F:ATP-dependent protein folding chaperone"/>
    <property type="evidence" value="ECO:0007669"/>
    <property type="project" value="InterPro"/>
</dbReference>
<dbReference type="GO" id="GO:0005509">
    <property type="term" value="F:calcium ion binding"/>
    <property type="evidence" value="ECO:0007669"/>
    <property type="project" value="InterPro"/>
</dbReference>
<dbReference type="InterPro" id="IPR013126">
    <property type="entry name" value="Hsp_70_fam"/>
</dbReference>
<dbReference type="Gene3D" id="3.30.30.30">
    <property type="match status" value="1"/>
</dbReference>
<proteinExistence type="predicted"/>
<accession>A0A9W7BMG8</accession>
<dbReference type="InterPro" id="IPR002048">
    <property type="entry name" value="EF_hand_dom"/>
</dbReference>
<dbReference type="SUPFAM" id="SSF47473">
    <property type="entry name" value="EF-hand"/>
    <property type="match status" value="1"/>
</dbReference>
<organism evidence="6 7">
    <name type="scientific">Triparma strigata</name>
    <dbReference type="NCBI Taxonomy" id="1606541"/>
    <lineage>
        <taxon>Eukaryota</taxon>
        <taxon>Sar</taxon>
        <taxon>Stramenopiles</taxon>
        <taxon>Ochrophyta</taxon>
        <taxon>Bolidophyceae</taxon>
        <taxon>Parmales</taxon>
        <taxon>Triparmaceae</taxon>
        <taxon>Triparma</taxon>
    </lineage>
</organism>
<dbReference type="Gene3D" id="3.90.640.10">
    <property type="entry name" value="Actin, Chain A, domain 4"/>
    <property type="match status" value="2"/>
</dbReference>
<reference evidence="7" key="1">
    <citation type="journal article" date="2023" name="Commun. Biol.">
        <title>Genome analysis of Parmales, the sister group of diatoms, reveals the evolutionary specialization of diatoms from phago-mixotrophs to photoautotrophs.</title>
        <authorList>
            <person name="Ban H."/>
            <person name="Sato S."/>
            <person name="Yoshikawa S."/>
            <person name="Yamada K."/>
            <person name="Nakamura Y."/>
            <person name="Ichinomiya M."/>
            <person name="Sato N."/>
            <person name="Blanc-Mathieu R."/>
            <person name="Endo H."/>
            <person name="Kuwata A."/>
            <person name="Ogata H."/>
        </authorList>
    </citation>
    <scope>NUCLEOTIDE SEQUENCE [LARGE SCALE GENOMIC DNA]</scope>
    <source>
        <strain evidence="7">NIES 3701</strain>
    </source>
</reference>
<keyword evidence="3" id="KW-0067">ATP-binding</keyword>
<dbReference type="InterPro" id="IPR018247">
    <property type="entry name" value="EF_Hand_1_Ca_BS"/>
</dbReference>
<dbReference type="InterPro" id="IPR011992">
    <property type="entry name" value="EF-hand-dom_pair"/>
</dbReference>
<feature type="domain" description="EF-hand" evidence="5">
    <location>
        <begin position="11"/>
        <end position="40"/>
    </location>
</feature>
<dbReference type="Gene3D" id="1.10.238.10">
    <property type="entry name" value="EF-hand"/>
    <property type="match status" value="1"/>
</dbReference>
<feature type="domain" description="EF-hand" evidence="5">
    <location>
        <begin position="42"/>
        <end position="77"/>
    </location>
</feature>
<gene>
    <name evidence="6" type="ORF">TrST_g948</name>
</gene>
<evidence type="ECO:0000313" key="7">
    <source>
        <dbReference type="Proteomes" id="UP001165085"/>
    </source>
</evidence>
<dbReference type="EMBL" id="BRXY01000355">
    <property type="protein sequence ID" value="GMH89303.1"/>
    <property type="molecule type" value="Genomic_DNA"/>
</dbReference>
<dbReference type="SUPFAM" id="SSF53067">
    <property type="entry name" value="Actin-like ATPase domain"/>
    <property type="match status" value="2"/>
</dbReference>
<keyword evidence="7" id="KW-1185">Reference proteome</keyword>
<dbReference type="SUPFAM" id="SSF100934">
    <property type="entry name" value="Heat shock protein 70kD (HSP70), C-terminal subdomain"/>
    <property type="match status" value="1"/>
</dbReference>
<evidence type="ECO:0000256" key="3">
    <source>
        <dbReference type="ARBA" id="ARBA00022840"/>
    </source>
</evidence>
<sequence length="1389" mass="153953">MTDTEEEWTPQRVFEAMDADGSSTIDRQELQVALTAVLGKTCSEKEIDTIMKKYDEDGDGALDLMEFNNFVKTMENKRSKMSLLSFRGAKEKKKVKNSREVVASLEAMEKNGRSLGMHIGTSNSCVGHYDPHTKEVELLSDKDLSSGEESFPSIVYLAKEGSTAVGEKALARAIRQRSPINCITGIKRMLGEDYDHKNKMKQKKRLQIPADLKRVESDFTTNNETFFTKHLDFASFSIQDFKVSGDEFPPEEIISLVINNAKRMGEKLEGTVPSSCVLSTPAHWMSYKRKSFLVAAETSGYKASLINCTTSSAIAYMSEYCRTKEGGKIVAKAKKSGLPISTAVAYVGGGFYDIATIEISVTPENHFTYKTTDVEGGDIGGEDLTTKIVENVCAKLVRYDVDEEAKSELTNDPNINAVVDIIADGVSVLGNIIKSAITGEDGNMTLGEEMTEQRRMSAVDNEMIQQRQFQKVMSVSNLKEAGMEGADEISANGRVSPGPDHPGAPKVQKESFWRGSRLSDIPNSCGLFVAEAMRVRSCVEEAKKALSDVTEVDVNVVGFKPIRLTRADIGRMYMDEVAQIQDACTSIYNTWSRSQAVPKSKKEQKKHFDLVIFAGGCTQNPHVGEYCRYGLGDEPAPLGVGISVDKLAAVGACIHAAKLNGSLIATEYSDYDIVEILANNIEFTDSWKQDDVTSGKGFWKGSVYGGPKKTLNFYTTDEKQTFLDIYINEDGLPFSTGTVDVLKVPALHEGSDVNVTCSIDDNGIIGTEAMFVDLSFSLALKTEISMMRSFKQAKVIKSRVDKQANLNTLFYERDQKIEELDNYCTKTLEIIKGEKLKGKIREVDKAKAVGVLENVLKWLDNDGNLGNRKVSLEMKRVEGYKMIYVQKMRETKEIIGPILDSIVAIAGKTKIEKGDFCVARVKPEKKADEFAGYVDPKKKKNDDEVVNSGSDQSHEGMELAMVVDKKHVVFFDDLKDEVKSIVAIEHAFPADIEKARNRYVTAITDLNRLRKMPSKGMIDLIWTVFGGVLEKFYPEANYGGGEVKKEVEAEVGDKDEEGAEDRKVSEPVAVPPPVPLSNTARPTELKYSPSSPEGLTLLSSLLAAIPCLNEEPRLKSWLLDKMTELCTEADADNSAGIDKKECVKLFNTLVNTALEVMHERLLKVTRPEPLVPGSYVVCSVVNPSVDNSGPVLCTLHDVSDSSVCVFGDSSELVCATEGPLRRANALDFERAAEKYEQYEAKLDKLAKKRNTDIWREAFNAVMKETGQLDSNGKTTRTTLQYNSKLGGDVKSKEGFLLMSNLMSHFAFFSGESTKLSLLMSEWQEACKRCDVDNSGDIDEQEGGMIWREIVGKAREENERQLKKLKEWRRKEMEEQDGGVVDLVLKAKKK</sequence>
<dbReference type="Pfam" id="PF13499">
    <property type="entry name" value="EF-hand_7"/>
    <property type="match status" value="1"/>
</dbReference>
<dbReference type="Pfam" id="PF00012">
    <property type="entry name" value="HSP70"/>
    <property type="match status" value="2"/>
</dbReference>
<dbReference type="PANTHER" id="PTHR19375">
    <property type="entry name" value="HEAT SHOCK PROTEIN 70KDA"/>
    <property type="match status" value="1"/>
</dbReference>
<dbReference type="InterPro" id="IPR043129">
    <property type="entry name" value="ATPase_NBD"/>
</dbReference>
<evidence type="ECO:0000256" key="4">
    <source>
        <dbReference type="SAM" id="MobiDB-lite"/>
    </source>
</evidence>
<dbReference type="Gene3D" id="1.20.1270.10">
    <property type="match status" value="1"/>
</dbReference>
<dbReference type="InterPro" id="IPR029048">
    <property type="entry name" value="HSP70_C_sf"/>
</dbReference>
<dbReference type="Proteomes" id="UP001165085">
    <property type="component" value="Unassembled WGS sequence"/>
</dbReference>
<feature type="region of interest" description="Disordered" evidence="4">
    <location>
        <begin position="1048"/>
        <end position="1089"/>
    </location>
</feature>
<dbReference type="Gene3D" id="3.30.420.40">
    <property type="match status" value="4"/>
</dbReference>
<keyword evidence="2" id="KW-0106">Calcium</keyword>
<evidence type="ECO:0000256" key="2">
    <source>
        <dbReference type="ARBA" id="ARBA00022837"/>
    </source>
</evidence>
<comment type="caution">
    <text evidence="6">The sequence shown here is derived from an EMBL/GenBank/DDBJ whole genome shotgun (WGS) entry which is preliminary data.</text>
</comment>
<dbReference type="SMART" id="SM00054">
    <property type="entry name" value="EFh"/>
    <property type="match status" value="4"/>
</dbReference>
<evidence type="ECO:0000259" key="5">
    <source>
        <dbReference type="PROSITE" id="PS50222"/>
    </source>
</evidence>
<name>A0A9W7BMG8_9STRA</name>
<evidence type="ECO:0000313" key="6">
    <source>
        <dbReference type="EMBL" id="GMH89303.1"/>
    </source>
</evidence>
<keyword evidence="1" id="KW-0547">Nucleotide-binding</keyword>
<dbReference type="PROSITE" id="PS00018">
    <property type="entry name" value="EF_HAND_1"/>
    <property type="match status" value="1"/>
</dbReference>
<dbReference type="CDD" id="cd00051">
    <property type="entry name" value="EFh"/>
    <property type="match status" value="1"/>
</dbReference>
<evidence type="ECO:0000256" key="1">
    <source>
        <dbReference type="ARBA" id="ARBA00022741"/>
    </source>
</evidence>
<dbReference type="PROSITE" id="PS50222">
    <property type="entry name" value="EF_HAND_2"/>
    <property type="match status" value="2"/>
</dbReference>
<dbReference type="GO" id="GO:0005524">
    <property type="term" value="F:ATP binding"/>
    <property type="evidence" value="ECO:0007669"/>
    <property type="project" value="UniProtKB-KW"/>
</dbReference>
<dbReference type="OrthoDB" id="190582at2759"/>